<evidence type="ECO:0000313" key="1">
    <source>
        <dbReference type="EMBL" id="CEI39458.1"/>
    </source>
</evidence>
<dbReference type="AlphaFoldDB" id="A0A2L2T687"/>
<keyword evidence="2" id="KW-1185">Reference proteome</keyword>
<evidence type="ECO:0000313" key="2">
    <source>
        <dbReference type="Proteomes" id="UP000245910"/>
    </source>
</evidence>
<organism evidence="1 2">
    <name type="scientific">Fusarium venenatum</name>
    <dbReference type="NCBI Taxonomy" id="56646"/>
    <lineage>
        <taxon>Eukaryota</taxon>
        <taxon>Fungi</taxon>
        <taxon>Dikarya</taxon>
        <taxon>Ascomycota</taxon>
        <taxon>Pezizomycotina</taxon>
        <taxon>Sordariomycetes</taxon>
        <taxon>Hypocreomycetidae</taxon>
        <taxon>Hypocreales</taxon>
        <taxon>Nectriaceae</taxon>
        <taxon>Fusarium</taxon>
    </lineage>
</organism>
<accession>A0A2L2T687</accession>
<proteinExistence type="predicted"/>
<sequence length="241" mass="27054">MIQSSFLFDDPGLSGLNDPLTLITLFGARPYPLTPSTMPSRSRVTGTDNTALSIFNVLLKTSDIQLLWHASELLLLLIDTKVHRLEKKRDMASRRCQRTASSQVATQRLDNGTKSCALASRLDSRQSEVLRAALSSCPRYGKGEVDSHYIFSDSLKRSQSSGCIVSHSYVPPFVTRHMKSTCTSKVSMCQLHRQYSRADRQCDPFDSSSQKSHLRSGYQGCKATEESHQMTWCFDPTIHDR</sequence>
<dbReference type="Proteomes" id="UP000245910">
    <property type="component" value="Chromosome IIII"/>
</dbReference>
<reference evidence="2" key="1">
    <citation type="submission" date="2014-10" db="EMBL/GenBank/DDBJ databases">
        <authorList>
            <person name="King R."/>
        </authorList>
    </citation>
    <scope>NUCLEOTIDE SEQUENCE [LARGE SCALE GENOMIC DNA]</scope>
    <source>
        <strain evidence="2">A3/5</strain>
    </source>
</reference>
<name>A0A2L2T687_9HYPO</name>
<protein>
    <submittedName>
        <fullName evidence="1">Uncharacterized protein</fullName>
    </submittedName>
</protein>
<dbReference type="EMBL" id="LN649232">
    <property type="protein sequence ID" value="CEI39458.1"/>
    <property type="molecule type" value="Genomic_DNA"/>
</dbReference>